<dbReference type="InterPro" id="IPR050834">
    <property type="entry name" value="Glycosyltransf_2"/>
</dbReference>
<dbReference type="AlphaFoldDB" id="A0A5A7SEE5"/>
<organism evidence="2 3">
    <name type="scientific">Antrihabitans cavernicola</name>
    <dbReference type="NCBI Taxonomy" id="2495913"/>
    <lineage>
        <taxon>Bacteria</taxon>
        <taxon>Bacillati</taxon>
        <taxon>Actinomycetota</taxon>
        <taxon>Actinomycetes</taxon>
        <taxon>Mycobacteriales</taxon>
        <taxon>Nocardiaceae</taxon>
        <taxon>Antrihabitans</taxon>
    </lineage>
</organism>
<dbReference type="InterPro" id="IPR029044">
    <property type="entry name" value="Nucleotide-diphossugar_trans"/>
</dbReference>
<dbReference type="GO" id="GO:0016740">
    <property type="term" value="F:transferase activity"/>
    <property type="evidence" value="ECO:0007669"/>
    <property type="project" value="UniProtKB-KW"/>
</dbReference>
<dbReference type="RefSeq" id="WP_149430154.1">
    <property type="nucleotide sequence ID" value="NZ_VLNY01000004.1"/>
</dbReference>
<dbReference type="SUPFAM" id="SSF53448">
    <property type="entry name" value="Nucleotide-diphospho-sugar transferases"/>
    <property type="match status" value="1"/>
</dbReference>
<evidence type="ECO:0000313" key="3">
    <source>
        <dbReference type="Proteomes" id="UP000322244"/>
    </source>
</evidence>
<feature type="domain" description="Glycosyltransferase 2-like" evidence="1">
    <location>
        <begin position="7"/>
        <end position="170"/>
    </location>
</feature>
<proteinExistence type="predicted"/>
<dbReference type="EMBL" id="VLNY01000004">
    <property type="protein sequence ID" value="KAA0022895.1"/>
    <property type="molecule type" value="Genomic_DNA"/>
</dbReference>
<keyword evidence="3" id="KW-1185">Reference proteome</keyword>
<dbReference type="Gene3D" id="3.90.550.10">
    <property type="entry name" value="Spore Coat Polysaccharide Biosynthesis Protein SpsA, Chain A"/>
    <property type="match status" value="1"/>
</dbReference>
<keyword evidence="2" id="KW-0808">Transferase</keyword>
<dbReference type="PANTHER" id="PTHR43685:SF2">
    <property type="entry name" value="GLYCOSYLTRANSFERASE 2-LIKE DOMAIN-CONTAINING PROTEIN"/>
    <property type="match status" value="1"/>
</dbReference>
<evidence type="ECO:0000259" key="1">
    <source>
        <dbReference type="Pfam" id="PF00535"/>
    </source>
</evidence>
<reference evidence="2 3" key="1">
    <citation type="submission" date="2019-07" db="EMBL/GenBank/DDBJ databases">
        <title>Rhodococcus cavernicolus sp. nov., isolated from a cave.</title>
        <authorList>
            <person name="Lee S.D."/>
        </authorList>
    </citation>
    <scope>NUCLEOTIDE SEQUENCE [LARGE SCALE GENOMIC DNA]</scope>
    <source>
        <strain evidence="2 3">C1-24</strain>
    </source>
</reference>
<gene>
    <name evidence="2" type="ORF">FOY51_10305</name>
</gene>
<evidence type="ECO:0000313" key="2">
    <source>
        <dbReference type="EMBL" id="KAA0022895.1"/>
    </source>
</evidence>
<dbReference type="OrthoDB" id="9802632at2"/>
<name>A0A5A7SEE5_9NOCA</name>
<dbReference type="PANTHER" id="PTHR43685">
    <property type="entry name" value="GLYCOSYLTRANSFERASE"/>
    <property type="match status" value="1"/>
</dbReference>
<dbReference type="Proteomes" id="UP000322244">
    <property type="component" value="Unassembled WGS sequence"/>
</dbReference>
<sequence length="288" mass="32760">MSKLTLSVVIPAHNEEHYIGKCLDALLTQEDDLHEILVVDNNSTDRTAEIVRSYLPRHPKLKLLAEPRPGVAFARNLGFDTATGEILGRLDADSRAYDSWAQTILEFFGRDDVESVGAISGLNNSYDSPFTKLKGWYTKKQIERGAFGGDREINNLHGANMAVRHSVWDKVRDNTSTENDVHEDLDLALTIREEDIKIRQLSDLMVDISPRRALTPPREFTKYIDSGTKTFDMHGKLTPEIEKALKLHWRFHALLYVLHRPYDPEAGKFSLKYFRAGSKSRRLPIDTA</sequence>
<protein>
    <submittedName>
        <fullName evidence="2">Glycosyltransferase</fullName>
    </submittedName>
</protein>
<dbReference type="Pfam" id="PF00535">
    <property type="entry name" value="Glycos_transf_2"/>
    <property type="match status" value="1"/>
</dbReference>
<accession>A0A5A7SEE5</accession>
<comment type="caution">
    <text evidence="2">The sequence shown here is derived from an EMBL/GenBank/DDBJ whole genome shotgun (WGS) entry which is preliminary data.</text>
</comment>
<dbReference type="InterPro" id="IPR001173">
    <property type="entry name" value="Glyco_trans_2-like"/>
</dbReference>